<protein>
    <recommendedName>
        <fullName evidence="4">DUF927 domain-containing protein</fullName>
    </recommendedName>
</protein>
<dbReference type="OrthoDB" id="7208869at2"/>
<gene>
    <name evidence="2" type="ORF">A6A05_11810</name>
</gene>
<dbReference type="AlphaFoldDB" id="A0A178MRW6"/>
<evidence type="ECO:0008006" key="4">
    <source>
        <dbReference type="Google" id="ProtNLM"/>
    </source>
</evidence>
<dbReference type="Proteomes" id="UP000078543">
    <property type="component" value="Unassembled WGS sequence"/>
</dbReference>
<accession>A0A178MRW6</accession>
<comment type="caution">
    <text evidence="2">The sequence shown here is derived from an EMBL/GenBank/DDBJ whole genome shotgun (WGS) entry which is preliminary data.</text>
</comment>
<name>A0A178MRW6_9PROT</name>
<proteinExistence type="predicted"/>
<evidence type="ECO:0000256" key="1">
    <source>
        <dbReference type="SAM" id="MobiDB-lite"/>
    </source>
</evidence>
<evidence type="ECO:0000313" key="3">
    <source>
        <dbReference type="Proteomes" id="UP000078543"/>
    </source>
</evidence>
<sequence>MDRIGQLRRVSAEKHGQNTLKSLFGDTAYLLLNWPRAKQTEDGTWEATGWRPEECGSALMDACVRKGVFDPDTKVRCAGAWKGDDGELIVHFGSAIGVWPADGGRPASYDPCELGGWIYPTRPVLPHPAKPASAIGAAEEVLAYFRSWNWARPDVDPWLLLGFVVASFLGASVQWHPLFWAVGDRGTGKSTMLMMIYCLLGNFMLKIENATSAYIYQKVGRDSRAVGIDEAEPDEESTKLKQQMELARAAASGSVIGRGGADGTPVEFFQNAPYLFCSINMPGLNGADLSRIAVGVLGPLEGHALPDDAKVPPEEDKVIMRRVMEPLGRRLLRRVVDNWHRFPAVLKAFRGAMKAAGHSGRGADLFGTQLACAHLVLSDAMPTEVELAAWGERMKASELAELSTDLAANKTCLLHLLTSMLDVKQGGQSFTVGHWVEKLATNRQISEGEQSGAKDVREVLRTFGLDVRPHPKDKGNPRAELYLWVAYRHQQVAKLFQGSTWESRRGAGSWVGKLASLDGACANVSFHCGGADKAVLVPIHYCQEGPPDGGQQGERSDPSAAGRSPVQAAAVCDPDPYASDRSAADTASADHRQAPDPFALSEGFHS</sequence>
<dbReference type="STRING" id="1437059.A6A05_11810"/>
<feature type="region of interest" description="Disordered" evidence="1">
    <location>
        <begin position="545"/>
        <end position="606"/>
    </location>
</feature>
<evidence type="ECO:0000313" key="2">
    <source>
        <dbReference type="EMBL" id="OAN50684.1"/>
    </source>
</evidence>
<dbReference type="EMBL" id="LWQU01000136">
    <property type="protein sequence ID" value="OAN50684.1"/>
    <property type="molecule type" value="Genomic_DNA"/>
</dbReference>
<reference evidence="2 3" key="1">
    <citation type="submission" date="2016-04" db="EMBL/GenBank/DDBJ databases">
        <title>Draft genome sequence of freshwater magnetotactic bacteria Magnetospirillum marisnigri SP-1 and Magnetospirillum moscoviense BB-1.</title>
        <authorList>
            <person name="Koziaeva V."/>
            <person name="Dziuba M.V."/>
            <person name="Ivanov T.M."/>
            <person name="Kuznetsov B."/>
            <person name="Grouzdev D.S."/>
        </authorList>
    </citation>
    <scope>NUCLEOTIDE SEQUENCE [LARGE SCALE GENOMIC DNA]</scope>
    <source>
        <strain evidence="2 3">BB-1</strain>
    </source>
</reference>
<keyword evidence="3" id="KW-1185">Reference proteome</keyword>
<organism evidence="2 3">
    <name type="scientific">Magnetospirillum moscoviense</name>
    <dbReference type="NCBI Taxonomy" id="1437059"/>
    <lineage>
        <taxon>Bacteria</taxon>
        <taxon>Pseudomonadati</taxon>
        <taxon>Pseudomonadota</taxon>
        <taxon>Alphaproteobacteria</taxon>
        <taxon>Rhodospirillales</taxon>
        <taxon>Rhodospirillaceae</taxon>
        <taxon>Magnetospirillum</taxon>
    </lineage>
</organism>
<dbReference type="RefSeq" id="WP_068500022.1">
    <property type="nucleotide sequence ID" value="NZ_LWQU01000136.1"/>
</dbReference>